<dbReference type="FunFam" id="1.20.120.1110:FF:000001">
    <property type="entry name" value="RUNX1 translocation partner 1"/>
    <property type="match status" value="1"/>
</dbReference>
<dbReference type="KEGG" id="tad:TRIADDRAFT_53660"/>
<evidence type="ECO:0000259" key="11">
    <source>
        <dbReference type="PROSITE" id="PS50865"/>
    </source>
</evidence>
<evidence type="ECO:0000256" key="7">
    <source>
        <dbReference type="ARBA" id="ARBA00023163"/>
    </source>
</evidence>
<evidence type="ECO:0000256" key="6">
    <source>
        <dbReference type="ARBA" id="ARBA00023015"/>
    </source>
</evidence>
<dbReference type="STRING" id="10228.B3RPU0"/>
<dbReference type="SUPFAM" id="SSF158553">
    <property type="entry name" value="TAFH domain-like"/>
    <property type="match status" value="1"/>
</dbReference>
<proteinExistence type="predicted"/>
<evidence type="ECO:0000256" key="5">
    <source>
        <dbReference type="ARBA" id="ARBA00022833"/>
    </source>
</evidence>
<dbReference type="InParanoid" id="B3RPU0"/>
<dbReference type="Gene3D" id="6.10.140.2220">
    <property type="match status" value="1"/>
</dbReference>
<dbReference type="eggNOG" id="ENOG502QTD6">
    <property type="taxonomic scope" value="Eukaryota"/>
</dbReference>
<dbReference type="AlphaFoldDB" id="B3RPU0"/>
<dbReference type="FunFam" id="6.10.140.2220:FF:000027">
    <property type="entry name" value="Eto/mtg8/nervy, putative"/>
    <property type="match status" value="1"/>
</dbReference>
<evidence type="ECO:0000259" key="12">
    <source>
        <dbReference type="PROSITE" id="PS51119"/>
    </source>
</evidence>
<organism evidence="13 14">
    <name type="scientific">Trichoplax adhaerens</name>
    <name type="common">Trichoplax reptans</name>
    <dbReference type="NCBI Taxonomy" id="10228"/>
    <lineage>
        <taxon>Eukaryota</taxon>
        <taxon>Metazoa</taxon>
        <taxon>Placozoa</taxon>
        <taxon>Uniplacotomia</taxon>
        <taxon>Trichoplacea</taxon>
        <taxon>Trichoplacidae</taxon>
        <taxon>Trichoplax</taxon>
    </lineage>
</organism>
<dbReference type="PhylomeDB" id="B3RPU0"/>
<feature type="compositionally biased region" description="Low complexity" evidence="10">
    <location>
        <begin position="56"/>
        <end position="71"/>
    </location>
</feature>
<dbReference type="RefSeq" id="XP_002110078.1">
    <property type="nucleotide sequence ID" value="XM_002110042.1"/>
</dbReference>
<dbReference type="PROSITE" id="PS51119">
    <property type="entry name" value="TAFH"/>
    <property type="match status" value="1"/>
</dbReference>
<dbReference type="SMART" id="SM00549">
    <property type="entry name" value="TAFH"/>
    <property type="match status" value="1"/>
</dbReference>
<evidence type="ECO:0000256" key="3">
    <source>
        <dbReference type="ARBA" id="ARBA00022723"/>
    </source>
</evidence>
<dbReference type="InterPro" id="IPR013289">
    <property type="entry name" value="CBFA2T1/2/3"/>
</dbReference>
<dbReference type="PANTHER" id="PTHR10379">
    <property type="entry name" value="MTG8 ETO EIGHT TWENTY ONE PROTEIN"/>
    <property type="match status" value="1"/>
</dbReference>
<dbReference type="GeneID" id="6751293"/>
<keyword evidence="8" id="KW-0539">Nucleus</keyword>
<dbReference type="CTD" id="6751293"/>
<dbReference type="SUPFAM" id="SSF144232">
    <property type="entry name" value="HIT/MYND zinc finger-like"/>
    <property type="match status" value="1"/>
</dbReference>
<dbReference type="GO" id="GO:0008270">
    <property type="term" value="F:zinc ion binding"/>
    <property type="evidence" value="ECO:0007669"/>
    <property type="project" value="UniProtKB-KW"/>
</dbReference>
<keyword evidence="14" id="KW-1185">Reference proteome</keyword>
<dbReference type="OMA" id="RASDPFY"/>
<reference evidence="13 14" key="1">
    <citation type="journal article" date="2008" name="Nature">
        <title>The Trichoplax genome and the nature of placozoans.</title>
        <authorList>
            <person name="Srivastava M."/>
            <person name="Begovic E."/>
            <person name="Chapman J."/>
            <person name="Putnam N.H."/>
            <person name="Hellsten U."/>
            <person name="Kawashima T."/>
            <person name="Kuo A."/>
            <person name="Mitros T."/>
            <person name="Salamov A."/>
            <person name="Carpenter M.L."/>
            <person name="Signorovitch A.Y."/>
            <person name="Moreno M.A."/>
            <person name="Kamm K."/>
            <person name="Grimwood J."/>
            <person name="Schmutz J."/>
            <person name="Shapiro H."/>
            <person name="Grigoriev I.V."/>
            <person name="Buss L.W."/>
            <person name="Schierwater B."/>
            <person name="Dellaporta S.L."/>
            <person name="Rokhsar D.S."/>
        </authorList>
    </citation>
    <scope>NUCLEOTIDE SEQUENCE [LARGE SCALE GENOMIC DNA]</scope>
    <source>
        <strain evidence="13 14">Grell-BS-1999</strain>
    </source>
</reference>
<name>B3RPU0_TRIAD</name>
<dbReference type="GO" id="GO:0005634">
    <property type="term" value="C:nucleus"/>
    <property type="evidence" value="ECO:0000318"/>
    <property type="project" value="GO_Central"/>
</dbReference>
<dbReference type="PRINTS" id="PR01875">
    <property type="entry name" value="ETOFAMILY"/>
</dbReference>
<dbReference type="PANTHER" id="PTHR10379:SF14">
    <property type="entry name" value="NERVY, ISOFORM D"/>
    <property type="match status" value="1"/>
</dbReference>
<evidence type="ECO:0000256" key="8">
    <source>
        <dbReference type="ARBA" id="ARBA00023242"/>
    </source>
</evidence>
<dbReference type="OrthoDB" id="8872930at2759"/>
<evidence type="ECO:0000256" key="1">
    <source>
        <dbReference type="ARBA" id="ARBA00004123"/>
    </source>
</evidence>
<dbReference type="FunCoup" id="B3RPU0">
    <property type="interactions" value="897"/>
</dbReference>
<dbReference type="Pfam" id="PF01753">
    <property type="entry name" value="zf-MYND"/>
    <property type="match status" value="1"/>
</dbReference>
<dbReference type="Pfam" id="PF07531">
    <property type="entry name" value="TAFH"/>
    <property type="match status" value="1"/>
</dbReference>
<dbReference type="GO" id="GO:0006351">
    <property type="term" value="P:DNA-templated transcription"/>
    <property type="evidence" value="ECO:0007669"/>
    <property type="project" value="InterPro"/>
</dbReference>
<evidence type="ECO:0000256" key="4">
    <source>
        <dbReference type="ARBA" id="ARBA00022771"/>
    </source>
</evidence>
<evidence type="ECO:0008006" key="15">
    <source>
        <dbReference type="Google" id="ProtNLM"/>
    </source>
</evidence>
<keyword evidence="7" id="KW-0804">Transcription</keyword>
<gene>
    <name evidence="13" type="ORF">TRIADDRAFT_53660</name>
</gene>
<evidence type="ECO:0000256" key="10">
    <source>
        <dbReference type="SAM" id="MobiDB-lite"/>
    </source>
</evidence>
<protein>
    <recommendedName>
        <fullName evidence="15">MYND-type domain-containing protein</fullName>
    </recommendedName>
</protein>
<feature type="region of interest" description="Disordered" evidence="10">
    <location>
        <begin position="55"/>
        <end position="78"/>
    </location>
</feature>
<keyword evidence="6" id="KW-0805">Transcription regulation</keyword>
<keyword evidence="4 9" id="KW-0863">Zinc-finger</keyword>
<feature type="region of interest" description="Disordered" evidence="10">
    <location>
        <begin position="378"/>
        <end position="435"/>
    </location>
</feature>
<dbReference type="HOGENOM" id="CLU_022077_2_0_1"/>
<dbReference type="InterPro" id="IPR037249">
    <property type="entry name" value="TAFH/NHR1_dom_sf"/>
</dbReference>
<evidence type="ECO:0000256" key="2">
    <source>
        <dbReference type="ARBA" id="ARBA00022491"/>
    </source>
</evidence>
<evidence type="ECO:0000313" key="13">
    <source>
        <dbReference type="EMBL" id="EDV28244.1"/>
    </source>
</evidence>
<dbReference type="InterPro" id="IPR002893">
    <property type="entry name" value="Znf_MYND"/>
</dbReference>
<comment type="subcellular location">
    <subcellularLocation>
        <location evidence="1">Nucleus</location>
    </subcellularLocation>
</comment>
<dbReference type="InterPro" id="IPR003894">
    <property type="entry name" value="TAFH_NHR1"/>
</dbReference>
<accession>B3RPU0</accession>
<dbReference type="EMBL" id="DS985242">
    <property type="protein sequence ID" value="EDV28244.1"/>
    <property type="molecule type" value="Genomic_DNA"/>
</dbReference>
<dbReference type="Proteomes" id="UP000009022">
    <property type="component" value="Unassembled WGS sequence"/>
</dbReference>
<dbReference type="PROSITE" id="PS01360">
    <property type="entry name" value="ZF_MYND_1"/>
    <property type="match status" value="1"/>
</dbReference>
<keyword evidence="3" id="KW-0479">Metal-binding</keyword>
<feature type="domain" description="MYND-type" evidence="11">
    <location>
        <begin position="446"/>
        <end position="483"/>
    </location>
</feature>
<keyword evidence="2" id="KW-0678">Repressor</keyword>
<evidence type="ECO:0000313" key="14">
    <source>
        <dbReference type="Proteomes" id="UP000009022"/>
    </source>
</evidence>
<feature type="compositionally biased region" description="Basic and acidic residues" evidence="10">
    <location>
        <begin position="386"/>
        <end position="433"/>
    </location>
</feature>
<dbReference type="GO" id="GO:0045892">
    <property type="term" value="P:negative regulation of DNA-templated transcription"/>
    <property type="evidence" value="ECO:0000318"/>
    <property type="project" value="GO_Central"/>
</dbReference>
<dbReference type="GO" id="GO:0003714">
    <property type="term" value="F:transcription corepressor activity"/>
    <property type="evidence" value="ECO:0000318"/>
    <property type="project" value="GO_Central"/>
</dbReference>
<dbReference type="Gene3D" id="1.20.120.1110">
    <property type="entry name" value="TAFH/NHR1 domain"/>
    <property type="match status" value="1"/>
</dbReference>
<evidence type="ECO:0000256" key="9">
    <source>
        <dbReference type="PROSITE-ProRule" id="PRU00134"/>
    </source>
</evidence>
<feature type="domain" description="TAFH" evidence="12">
    <location>
        <begin position="117"/>
        <end position="212"/>
    </location>
</feature>
<keyword evidence="5" id="KW-0862">Zinc</keyword>
<sequence length="532" mass="59472">MAALPSAFKSSLSYLPVPIFTPSNPPLLAPTQPTNNLGPLQLTNSLRNTITPAHQLSTLPPTSLTSLPSSTNAIGSQPHQQETILNNNHHGLSVGNCNNSPTNSHDNVVKNIAIYSAKQLSKLKRFLTTLRQFGSDISPEVGEKVRGIILDLVNAALSVDEFQHKLQDITNFPIRQFVAQFLRSTIPLLRQELSECAQLSIRPSLPSLNSIYPTPPTTPYYHHRHPSSPLDFYNRNWPSGHADCKLMMYGQNIPTPARVDLKRKEYNESLAERLDSENYRKKGKNDSENNLMLDQVLEKITPMAPYFHENSKINPASAAILYEPQKSINRTNSDKQEIQILAAAANKNVKGAEVSELGDFLQSMKGVVRKAEGLLTKLNQQSNKNDQIEGKAKNKQDSDKYEEEVQQKEELERSHLNSRNSEKNGNNKDDQDRSSAFSQVKNQSGCWHCGKKASETCGGCKIARYCSVSCQHKDWNVRHHVVCWQLLTRHPKTDPSLAAADTCYKDTRLEPRCSKEIAAQNLKNCSGKSRKS</sequence>
<dbReference type="PROSITE" id="PS50865">
    <property type="entry name" value="ZF_MYND_2"/>
    <property type="match status" value="1"/>
</dbReference>